<keyword evidence="9" id="KW-1208">Phospholipid metabolism</keyword>
<dbReference type="CDD" id="cd08175">
    <property type="entry name" value="G1PDH"/>
    <property type="match status" value="1"/>
</dbReference>
<evidence type="ECO:0000256" key="6">
    <source>
        <dbReference type="ARBA" id="ARBA00023027"/>
    </source>
</evidence>
<dbReference type="Proteomes" id="UP000198847">
    <property type="component" value="Unassembled WGS sequence"/>
</dbReference>
<evidence type="ECO:0000256" key="8">
    <source>
        <dbReference type="ARBA" id="ARBA00023209"/>
    </source>
</evidence>
<dbReference type="RefSeq" id="WP_091749533.1">
    <property type="nucleotide sequence ID" value="NZ_FODY01000021.1"/>
</dbReference>
<keyword evidence="11" id="KW-1185">Reference proteome</keyword>
<dbReference type="SUPFAM" id="SSF56796">
    <property type="entry name" value="Dehydroquinate synthase-like"/>
    <property type="match status" value="1"/>
</dbReference>
<dbReference type="PANTHER" id="PTHR43616">
    <property type="entry name" value="GLYCEROL DEHYDROGENASE"/>
    <property type="match status" value="1"/>
</dbReference>
<evidence type="ECO:0000256" key="2">
    <source>
        <dbReference type="ARBA" id="ARBA00022516"/>
    </source>
</evidence>
<keyword evidence="6" id="KW-0520">NAD</keyword>
<dbReference type="Pfam" id="PF13685">
    <property type="entry name" value="Fe-ADH_2"/>
    <property type="match status" value="1"/>
</dbReference>
<dbReference type="InterPro" id="IPR016205">
    <property type="entry name" value="Glycerol_DH"/>
</dbReference>
<dbReference type="OrthoDB" id="9763580at2"/>
<dbReference type="Gene3D" id="1.20.1090.10">
    <property type="entry name" value="Dehydroquinate synthase-like - alpha domain"/>
    <property type="match status" value="1"/>
</dbReference>
<dbReference type="GO" id="GO:0016614">
    <property type="term" value="F:oxidoreductase activity, acting on CH-OH group of donors"/>
    <property type="evidence" value="ECO:0007669"/>
    <property type="project" value="InterPro"/>
</dbReference>
<dbReference type="GO" id="GO:0008654">
    <property type="term" value="P:phospholipid biosynthetic process"/>
    <property type="evidence" value="ECO:0007669"/>
    <property type="project" value="UniProtKB-KW"/>
</dbReference>
<protein>
    <submittedName>
        <fullName evidence="10">Glycerol-1-phosphate dehydrogenase [NAD(P)+]</fullName>
    </submittedName>
</protein>
<keyword evidence="7" id="KW-0443">Lipid metabolism</keyword>
<keyword evidence="5" id="KW-0560">Oxidoreductase</keyword>
<evidence type="ECO:0000256" key="1">
    <source>
        <dbReference type="ARBA" id="ARBA00022490"/>
    </source>
</evidence>
<dbReference type="AlphaFoldDB" id="A0A1H8XAY2"/>
<evidence type="ECO:0000313" key="10">
    <source>
        <dbReference type="EMBL" id="SEP36943.1"/>
    </source>
</evidence>
<evidence type="ECO:0000256" key="4">
    <source>
        <dbReference type="ARBA" id="ARBA00022857"/>
    </source>
</evidence>
<name>A0A1H8XAY2_9FIRM</name>
<accession>A0A1H8XAY2</accession>
<dbReference type="STRING" id="112903.SAMN04490178_12180"/>
<proteinExistence type="predicted"/>
<keyword evidence="3" id="KW-0479">Metal-binding</keyword>
<dbReference type="EMBL" id="FODY01000021">
    <property type="protein sequence ID" value="SEP36943.1"/>
    <property type="molecule type" value="Genomic_DNA"/>
</dbReference>
<dbReference type="PANTHER" id="PTHR43616:SF5">
    <property type="entry name" value="GLYCEROL DEHYDROGENASE 1"/>
    <property type="match status" value="1"/>
</dbReference>
<reference evidence="10 11" key="1">
    <citation type="submission" date="2016-10" db="EMBL/GenBank/DDBJ databases">
        <authorList>
            <person name="de Groot N.N."/>
        </authorList>
    </citation>
    <scope>NUCLEOTIDE SEQUENCE [LARGE SCALE GENOMIC DNA]</scope>
    <source>
        <strain evidence="10 11">DSM 13305</strain>
    </source>
</reference>
<evidence type="ECO:0000256" key="7">
    <source>
        <dbReference type="ARBA" id="ARBA00023098"/>
    </source>
</evidence>
<keyword evidence="4" id="KW-0521">NADP</keyword>
<evidence type="ECO:0000256" key="3">
    <source>
        <dbReference type="ARBA" id="ARBA00022723"/>
    </source>
</evidence>
<sequence>MGLTLENVGKMEINEFLGSTLECQCGKPHSVNIDKIIVENGAINKLPGVLAEMGCKNALVVADSHTFDVAGKKVDELLTASNLKHKVFVYQSQGHLVPNEEAVGKLVLQVEKTTDVIVTVGSGSLNDLVKFASWLIKVPSVCVATAPSMDGYASDTSALIIDNLKTSVTSDYPKVIIGDVDILKEAPMSMILAGFGDIIGKYSALNDWLISEIVNGEYHCSVTAKISSDAIEKCVTQMEGVKRREDDAIRNLMEGLVRTGIAMSFVGNSRPASGCEHHIAHFWEMAFLFAGKEALLHGTKVGMTSVITAKLYELLTTAKIDFDKAISVAKAFDEKAWKEKVIAMYGKASPGILKLSEKDGRNSIEKRIARIQKIKENYEAIMKIAKAAPSAAKVRSLMENAGAPVKPCQVGIDDATALNGIIMAKEVRPRYSVLNLLSDVAILEDLAKEAAEYVK</sequence>
<evidence type="ECO:0000256" key="9">
    <source>
        <dbReference type="ARBA" id="ARBA00023264"/>
    </source>
</evidence>
<dbReference type="Gene3D" id="3.40.50.1970">
    <property type="match status" value="1"/>
</dbReference>
<dbReference type="InterPro" id="IPR032837">
    <property type="entry name" value="G1PDH"/>
</dbReference>
<keyword evidence="2" id="KW-0444">Lipid biosynthesis</keyword>
<organism evidence="10 11">
    <name type="scientific">Propionispora vibrioides</name>
    <dbReference type="NCBI Taxonomy" id="112903"/>
    <lineage>
        <taxon>Bacteria</taxon>
        <taxon>Bacillati</taxon>
        <taxon>Bacillota</taxon>
        <taxon>Negativicutes</taxon>
        <taxon>Selenomonadales</taxon>
        <taxon>Sporomusaceae</taxon>
        <taxon>Propionispora</taxon>
    </lineage>
</organism>
<dbReference type="GO" id="GO:0046872">
    <property type="term" value="F:metal ion binding"/>
    <property type="evidence" value="ECO:0007669"/>
    <property type="project" value="UniProtKB-KW"/>
</dbReference>
<keyword evidence="1" id="KW-0963">Cytoplasm</keyword>
<keyword evidence="8" id="KW-0594">Phospholipid biosynthesis</keyword>
<gene>
    <name evidence="10" type="ORF">SAMN04490178_12180</name>
</gene>
<evidence type="ECO:0000313" key="11">
    <source>
        <dbReference type="Proteomes" id="UP000198847"/>
    </source>
</evidence>
<evidence type="ECO:0000256" key="5">
    <source>
        <dbReference type="ARBA" id="ARBA00023002"/>
    </source>
</evidence>